<dbReference type="Pfam" id="PF20575">
    <property type="entry name" value="HTH_63"/>
    <property type="match status" value="1"/>
</dbReference>
<gene>
    <name evidence="1" type="ORF">GCM10007209_24830</name>
</gene>
<organism evidence="1 2">
    <name type="scientific">Haloferax sulfurifontis</name>
    <dbReference type="NCBI Taxonomy" id="255616"/>
    <lineage>
        <taxon>Archaea</taxon>
        <taxon>Methanobacteriati</taxon>
        <taxon>Methanobacteriota</taxon>
        <taxon>Stenosarchaea group</taxon>
        <taxon>Halobacteria</taxon>
        <taxon>Halobacteriales</taxon>
        <taxon>Haloferacaceae</taxon>
        <taxon>Haloferax</taxon>
    </lineage>
</organism>
<protein>
    <submittedName>
        <fullName evidence="1">Uncharacterized protein</fullName>
    </submittedName>
</protein>
<sequence>MVVGVLTMDTIVGRTRPTPREEEVRIELWVPSGRRAEFTPVIERLDETVERGLVSEYTVETWDRFVDFSGELSPRERRARDRLASYARWAATRGERLTGLGDLGVRGVGRMGPERLTRRVPRAVMAEYEDGVLAHVTACEECVGAFRERLRDLDSATERERSSEPVRIEW</sequence>
<evidence type="ECO:0000313" key="2">
    <source>
        <dbReference type="Proteomes" id="UP000646833"/>
    </source>
</evidence>
<reference evidence="1" key="1">
    <citation type="journal article" date="2014" name="Int. J. Syst. Evol. Microbiol.">
        <title>Complete genome sequence of Corynebacterium casei LMG S-19264T (=DSM 44701T), isolated from a smear-ripened cheese.</title>
        <authorList>
            <consortium name="US DOE Joint Genome Institute (JGI-PGF)"/>
            <person name="Walter F."/>
            <person name="Albersmeier A."/>
            <person name="Kalinowski J."/>
            <person name="Ruckert C."/>
        </authorList>
    </citation>
    <scope>NUCLEOTIDE SEQUENCE</scope>
    <source>
        <strain evidence="1">CCM 7217</strain>
    </source>
</reference>
<dbReference type="Proteomes" id="UP000646833">
    <property type="component" value="Unassembled WGS sequence"/>
</dbReference>
<name>A0A830DZ30_9EURY</name>
<proteinExistence type="predicted"/>
<dbReference type="AlphaFoldDB" id="A0A830DZ30"/>
<dbReference type="InterPro" id="IPR046783">
    <property type="entry name" value="HTH_63"/>
</dbReference>
<accession>A0A830DZ30</accession>
<evidence type="ECO:0000313" key="1">
    <source>
        <dbReference type="EMBL" id="GGC61824.1"/>
    </source>
</evidence>
<dbReference type="EMBL" id="BMCI01000004">
    <property type="protein sequence ID" value="GGC61824.1"/>
    <property type="molecule type" value="Genomic_DNA"/>
</dbReference>
<comment type="caution">
    <text evidence="1">The sequence shown here is derived from an EMBL/GenBank/DDBJ whole genome shotgun (WGS) entry which is preliminary data.</text>
</comment>
<reference evidence="1" key="2">
    <citation type="submission" date="2020-09" db="EMBL/GenBank/DDBJ databases">
        <authorList>
            <person name="Sun Q."/>
            <person name="Sedlacek I."/>
        </authorList>
    </citation>
    <scope>NUCLEOTIDE SEQUENCE</scope>
    <source>
        <strain evidence="1">CCM 7217</strain>
    </source>
</reference>